<dbReference type="RefSeq" id="WP_026398371.1">
    <property type="nucleotide sequence ID" value="NZ_AUBI01000012.1"/>
</dbReference>
<evidence type="ECO:0008006" key="3">
    <source>
        <dbReference type="Google" id="ProtNLM"/>
    </source>
</evidence>
<dbReference type="AlphaFoldDB" id="A0A511XCR4"/>
<comment type="caution">
    <text evidence="1">The sequence shown here is derived from an EMBL/GenBank/DDBJ whole genome shotgun (WGS) entry which is preliminary data.</text>
</comment>
<keyword evidence="2" id="KW-1185">Reference proteome</keyword>
<dbReference type="STRING" id="1120919.GCA_000429165_02747"/>
<dbReference type="InterPro" id="IPR038765">
    <property type="entry name" value="Papain-like_cys_pep_sf"/>
</dbReference>
<dbReference type="EMBL" id="BJYF01000021">
    <property type="protein sequence ID" value="GEN60753.1"/>
    <property type="molecule type" value="Genomic_DNA"/>
</dbReference>
<protein>
    <recommendedName>
        <fullName evidence="3">Peptidase C39-like domain-containing protein</fullName>
    </recommendedName>
</protein>
<sequence length="252" mass="27892">MITRKLGKLPARHDPRTFRMAEPLAAALPVPPLSANWANDVSWPMWANDRYGCCTQVGVASAIRTWTGAAQAPVLLSESQVMDNYGAESGFNPDIPSTDRGAVEVDVLERWRVEGYERPGQTRDYLTAYGFVNPQDVAGAQRSIAFLGGLYIGLSLPEWACVVGCGDWDYTPDRNNAIAGGHCVWLHGYDADWFYLNTWGEQKRMSHAFMRQFCDEAYGLVSRQNWMCVDGVSPNGEMLDALVSEMRAAASV</sequence>
<evidence type="ECO:0000313" key="2">
    <source>
        <dbReference type="Proteomes" id="UP000321635"/>
    </source>
</evidence>
<dbReference type="OrthoDB" id="7247547at2"/>
<gene>
    <name evidence="1" type="ORF">ANI02nite_26370</name>
</gene>
<organism evidence="1 2">
    <name type="scientific">Acetobacter nitrogenifigens DSM 23921 = NBRC 105050</name>
    <dbReference type="NCBI Taxonomy" id="1120919"/>
    <lineage>
        <taxon>Bacteria</taxon>
        <taxon>Pseudomonadati</taxon>
        <taxon>Pseudomonadota</taxon>
        <taxon>Alphaproteobacteria</taxon>
        <taxon>Acetobacterales</taxon>
        <taxon>Acetobacteraceae</taxon>
        <taxon>Acetobacter</taxon>
    </lineage>
</organism>
<dbReference type="SUPFAM" id="SSF54001">
    <property type="entry name" value="Cysteine proteinases"/>
    <property type="match status" value="1"/>
</dbReference>
<name>A0A511XCR4_9PROT</name>
<reference evidence="1 2" key="1">
    <citation type="submission" date="2019-07" db="EMBL/GenBank/DDBJ databases">
        <title>Whole genome shotgun sequence of Acetobacter nitrogenifigens NBRC 105050.</title>
        <authorList>
            <person name="Hosoyama A."/>
            <person name="Uohara A."/>
            <person name="Ohji S."/>
            <person name="Ichikawa N."/>
        </authorList>
    </citation>
    <scope>NUCLEOTIDE SEQUENCE [LARGE SCALE GENOMIC DNA]</scope>
    <source>
        <strain evidence="1 2">NBRC 105050</strain>
    </source>
</reference>
<dbReference type="Proteomes" id="UP000321635">
    <property type="component" value="Unassembled WGS sequence"/>
</dbReference>
<evidence type="ECO:0000313" key="1">
    <source>
        <dbReference type="EMBL" id="GEN60753.1"/>
    </source>
</evidence>
<proteinExistence type="predicted"/>
<accession>A0A511XCR4</accession>